<organism evidence="2 3">
    <name type="scientific">Henosepilachna vigintioctopunctata</name>
    <dbReference type="NCBI Taxonomy" id="420089"/>
    <lineage>
        <taxon>Eukaryota</taxon>
        <taxon>Metazoa</taxon>
        <taxon>Ecdysozoa</taxon>
        <taxon>Arthropoda</taxon>
        <taxon>Hexapoda</taxon>
        <taxon>Insecta</taxon>
        <taxon>Pterygota</taxon>
        <taxon>Neoptera</taxon>
        <taxon>Endopterygota</taxon>
        <taxon>Coleoptera</taxon>
        <taxon>Polyphaga</taxon>
        <taxon>Cucujiformia</taxon>
        <taxon>Coccinelloidea</taxon>
        <taxon>Coccinellidae</taxon>
        <taxon>Epilachninae</taxon>
        <taxon>Epilachnini</taxon>
        <taxon>Henosepilachna</taxon>
    </lineage>
</organism>
<dbReference type="AlphaFoldDB" id="A0AAW1V714"/>
<keyword evidence="3" id="KW-1185">Reference proteome</keyword>
<sequence>MEFSLFLLLEIWLSYADDAAVFYDSNSWYRLSELVQEDFRKIDDFVDLRVLFLNEEKTISPSFSLNSPTPLAELIRCCRLQGLKSNVKWHNSNDTTVTPVDGSPSNIPLDDGLTTLTSVFEVFEEKYRTFLAANLRIWSSLLGFIR</sequence>
<dbReference type="EMBL" id="JARQZJ010000125">
    <property type="protein sequence ID" value="KAK9890440.1"/>
    <property type="molecule type" value="Genomic_DNA"/>
</dbReference>
<keyword evidence="1" id="KW-0732">Signal</keyword>
<protein>
    <submittedName>
        <fullName evidence="2">Uncharacterized protein</fullName>
    </submittedName>
</protein>
<comment type="caution">
    <text evidence="2">The sequence shown here is derived from an EMBL/GenBank/DDBJ whole genome shotgun (WGS) entry which is preliminary data.</text>
</comment>
<evidence type="ECO:0000256" key="1">
    <source>
        <dbReference type="SAM" id="SignalP"/>
    </source>
</evidence>
<name>A0AAW1V714_9CUCU</name>
<feature type="signal peptide" evidence="1">
    <location>
        <begin position="1"/>
        <end position="16"/>
    </location>
</feature>
<evidence type="ECO:0000313" key="2">
    <source>
        <dbReference type="EMBL" id="KAK9890440.1"/>
    </source>
</evidence>
<dbReference type="Proteomes" id="UP001431783">
    <property type="component" value="Unassembled WGS sequence"/>
</dbReference>
<proteinExistence type="predicted"/>
<evidence type="ECO:0000313" key="3">
    <source>
        <dbReference type="Proteomes" id="UP001431783"/>
    </source>
</evidence>
<feature type="chain" id="PRO_5043755075" evidence="1">
    <location>
        <begin position="17"/>
        <end position="146"/>
    </location>
</feature>
<gene>
    <name evidence="2" type="ORF">WA026_010526</name>
</gene>
<accession>A0AAW1V714</accession>
<reference evidence="2 3" key="1">
    <citation type="submission" date="2023-03" db="EMBL/GenBank/DDBJ databases">
        <title>Genome insight into feeding habits of ladybird beetles.</title>
        <authorList>
            <person name="Li H.-S."/>
            <person name="Huang Y.-H."/>
            <person name="Pang H."/>
        </authorList>
    </citation>
    <scope>NUCLEOTIDE SEQUENCE [LARGE SCALE GENOMIC DNA]</scope>
    <source>
        <strain evidence="2">SYSU_2023b</strain>
        <tissue evidence="2">Whole body</tissue>
    </source>
</reference>